<organism evidence="7 8">
    <name type="scientific">Bacillus smithii 7_3_47FAA</name>
    <dbReference type="NCBI Taxonomy" id="665952"/>
    <lineage>
        <taxon>Bacteria</taxon>
        <taxon>Bacillati</taxon>
        <taxon>Bacillota</taxon>
        <taxon>Bacilli</taxon>
        <taxon>Bacillales</taxon>
        <taxon>Bacillaceae</taxon>
        <taxon>Bacillus</taxon>
    </lineage>
</organism>
<feature type="domain" description="2Fe-2S ferredoxin-type" evidence="6">
    <location>
        <begin position="18"/>
        <end position="94"/>
    </location>
</feature>
<dbReference type="EMBL" id="ACWF01000171">
    <property type="protein sequence ID" value="EHL72253.1"/>
    <property type="molecule type" value="Genomic_DNA"/>
</dbReference>
<dbReference type="RefSeq" id="WP_004439903.1">
    <property type="nucleotide sequence ID" value="NZ_JH414765.1"/>
</dbReference>
<reference evidence="7 8" key="1">
    <citation type="submission" date="2011-09" db="EMBL/GenBank/DDBJ databases">
        <title>The Genome Sequence of Bacillus smithii 7_3_47FAA.</title>
        <authorList>
            <consortium name="The Broad Institute Genome Sequencing Platform"/>
            <person name="Earl A."/>
            <person name="Ward D."/>
            <person name="Feldgarden M."/>
            <person name="Gevers D."/>
            <person name="Daigneault M."/>
            <person name="Strauss J."/>
            <person name="Allen-Vercoe E."/>
            <person name="Young S.K."/>
            <person name="Zeng Q."/>
            <person name="Gargeya S."/>
            <person name="Fitzgerald M."/>
            <person name="Haas B."/>
            <person name="Abouelleil A."/>
            <person name="Alvarado L."/>
            <person name="Arachchi H.M."/>
            <person name="Berlin A."/>
            <person name="Brown A."/>
            <person name="Chapman S.B."/>
            <person name="Chen Z."/>
            <person name="Dunbar C."/>
            <person name="Freedman E."/>
            <person name="Gearin G."/>
            <person name="Goldberg J."/>
            <person name="Griggs A."/>
            <person name="Gujja S."/>
            <person name="Heiman D."/>
            <person name="Howarth C."/>
            <person name="Larson L."/>
            <person name="Lui A."/>
            <person name="MacDonald P.J.P."/>
            <person name="Montmayeur A."/>
            <person name="Murphy C."/>
            <person name="Neiman D."/>
            <person name="Pearson M."/>
            <person name="Priest M."/>
            <person name="Roberts A."/>
            <person name="Saif S."/>
            <person name="Shea T."/>
            <person name="Shenoy N."/>
            <person name="Sisk P."/>
            <person name="Stolte C."/>
            <person name="Sykes S."/>
            <person name="Wortman J."/>
            <person name="Nusbaum C."/>
            <person name="Birren B."/>
        </authorList>
    </citation>
    <scope>NUCLEOTIDE SEQUENCE [LARGE SCALE GENOMIC DNA]</scope>
    <source>
        <strain evidence="7 8">7_3_47FAA</strain>
    </source>
</reference>
<dbReference type="GO" id="GO:0046872">
    <property type="term" value="F:metal ion binding"/>
    <property type="evidence" value="ECO:0007669"/>
    <property type="project" value="UniProtKB-KW"/>
</dbReference>
<evidence type="ECO:0000256" key="2">
    <source>
        <dbReference type="ARBA" id="ARBA00022723"/>
    </source>
</evidence>
<evidence type="ECO:0000259" key="6">
    <source>
        <dbReference type="PROSITE" id="PS51085"/>
    </source>
</evidence>
<dbReference type="GO" id="GO:0051537">
    <property type="term" value="F:2 iron, 2 sulfur cluster binding"/>
    <property type="evidence" value="ECO:0007669"/>
    <property type="project" value="UniProtKB-KW"/>
</dbReference>
<dbReference type="PANTHER" id="PTHR44379:SF7">
    <property type="entry name" value="XANTHINE DEHYDROGENASE SUBUNIT E-RELATED"/>
    <property type="match status" value="1"/>
</dbReference>
<dbReference type="PROSITE" id="PS00197">
    <property type="entry name" value="2FE2S_FER_1"/>
    <property type="match status" value="1"/>
</dbReference>
<dbReference type="CDD" id="cd00207">
    <property type="entry name" value="fer2"/>
    <property type="match status" value="1"/>
</dbReference>
<dbReference type="Pfam" id="PF01799">
    <property type="entry name" value="Fer2_2"/>
    <property type="match status" value="1"/>
</dbReference>
<name>G9QQU2_9BACI</name>
<dbReference type="HOGENOM" id="CLU_052511_3_0_9"/>
<evidence type="ECO:0000256" key="5">
    <source>
        <dbReference type="ARBA" id="ARBA00023014"/>
    </source>
</evidence>
<dbReference type="InterPro" id="IPR012675">
    <property type="entry name" value="Beta-grasp_dom_sf"/>
</dbReference>
<comment type="caution">
    <text evidence="7">The sequence shown here is derived from an EMBL/GenBank/DDBJ whole genome shotgun (WGS) entry which is preliminary data.</text>
</comment>
<evidence type="ECO:0000313" key="7">
    <source>
        <dbReference type="EMBL" id="EHL72253.1"/>
    </source>
</evidence>
<evidence type="ECO:0000256" key="1">
    <source>
        <dbReference type="ARBA" id="ARBA00022714"/>
    </source>
</evidence>
<proteinExistence type="predicted"/>
<gene>
    <name evidence="7" type="ORF">HMPREF1015_02365</name>
</gene>
<keyword evidence="1" id="KW-0001">2Fe-2S</keyword>
<dbReference type="Proteomes" id="UP000011747">
    <property type="component" value="Unassembled WGS sequence"/>
</dbReference>
<sequence>MADQKNIDEVKSPLEEKIKVSLLVNGHAKELQVHATMRLVEILREELLLTGTKVSCGIGRCGACSVIMNGKLVNSCLVRAYQADRKEIMTIEGLGKNGLHPIQKAFLEEGGFQCGYCTPGMIMAVTSILYQYENPTVEQILEGLSGNLCRCTGYGGIIRAIQKLTES</sequence>
<dbReference type="PROSITE" id="PS51085">
    <property type="entry name" value="2FE2S_FER_2"/>
    <property type="match status" value="1"/>
</dbReference>
<dbReference type="InterPro" id="IPR001041">
    <property type="entry name" value="2Fe-2S_ferredoxin-type"/>
</dbReference>
<dbReference type="Pfam" id="PF00111">
    <property type="entry name" value="Fer2"/>
    <property type="match status" value="1"/>
</dbReference>
<keyword evidence="2" id="KW-0479">Metal-binding</keyword>
<dbReference type="InterPro" id="IPR002888">
    <property type="entry name" value="2Fe-2S-bd"/>
</dbReference>
<accession>G9QQU2</accession>
<dbReference type="InterPro" id="IPR051452">
    <property type="entry name" value="Diverse_Oxidoreductases"/>
</dbReference>
<dbReference type="Gene3D" id="1.10.150.120">
    <property type="entry name" value="[2Fe-2S]-binding domain"/>
    <property type="match status" value="1"/>
</dbReference>
<keyword evidence="3" id="KW-0560">Oxidoreductase</keyword>
<dbReference type="PANTHER" id="PTHR44379">
    <property type="entry name" value="OXIDOREDUCTASE WITH IRON-SULFUR SUBUNIT"/>
    <property type="match status" value="1"/>
</dbReference>
<protein>
    <submittedName>
        <fullName evidence="7">Xanthine dehydrogenase E subunit</fullName>
    </submittedName>
</protein>
<dbReference type="GO" id="GO:0016491">
    <property type="term" value="F:oxidoreductase activity"/>
    <property type="evidence" value="ECO:0007669"/>
    <property type="project" value="UniProtKB-KW"/>
</dbReference>
<keyword evidence="8" id="KW-1185">Reference proteome</keyword>
<dbReference type="SUPFAM" id="SSF54292">
    <property type="entry name" value="2Fe-2S ferredoxin-like"/>
    <property type="match status" value="1"/>
</dbReference>
<dbReference type="Gene3D" id="3.10.20.30">
    <property type="match status" value="1"/>
</dbReference>
<dbReference type="InterPro" id="IPR006058">
    <property type="entry name" value="2Fe2S_fd_BS"/>
</dbReference>
<evidence type="ECO:0000313" key="8">
    <source>
        <dbReference type="Proteomes" id="UP000011747"/>
    </source>
</evidence>
<dbReference type="PATRIC" id="fig|665952.3.peg.3606"/>
<keyword evidence="5" id="KW-0411">Iron-sulfur</keyword>
<dbReference type="InterPro" id="IPR036884">
    <property type="entry name" value="2Fe-2S-bd_dom_sf"/>
</dbReference>
<dbReference type="InterPro" id="IPR036010">
    <property type="entry name" value="2Fe-2S_ferredoxin-like_sf"/>
</dbReference>
<keyword evidence="4" id="KW-0408">Iron</keyword>
<dbReference type="SUPFAM" id="SSF47741">
    <property type="entry name" value="CO dehydrogenase ISP C-domain like"/>
    <property type="match status" value="1"/>
</dbReference>
<dbReference type="AlphaFoldDB" id="G9QQU2"/>
<evidence type="ECO:0000256" key="3">
    <source>
        <dbReference type="ARBA" id="ARBA00023002"/>
    </source>
</evidence>
<evidence type="ECO:0000256" key="4">
    <source>
        <dbReference type="ARBA" id="ARBA00023004"/>
    </source>
</evidence>